<keyword evidence="1" id="KW-0812">Transmembrane</keyword>
<dbReference type="Proteomes" id="UP000262917">
    <property type="component" value="Unassembled WGS sequence"/>
</dbReference>
<sequence>MQAFFQTYGKEIVSLVVPLLAWVLSNFFKARARLLVARPHAFTFLVQEPLLDQQGNQISPTQTINTSSFVVANVGRESATKVEVVFNWKPQCVNLWPARHYQERVEPDNRYTITLDSLAPREDVGFHMFSINNDLPAFMIARCDQCVAQPIYMVPQPVVPAWKRRTFAFLAFAGLSTIIYAAIVLLQFLVLKTPFGH</sequence>
<feature type="transmembrane region" description="Helical" evidence="1">
    <location>
        <begin position="167"/>
        <end position="190"/>
    </location>
</feature>
<protein>
    <submittedName>
        <fullName evidence="2">Uncharacterized protein</fullName>
    </submittedName>
</protein>
<gene>
    <name evidence="2" type="ORF">D0Y53_12445</name>
</gene>
<name>A0A372DH72_9GAMM</name>
<proteinExistence type="predicted"/>
<evidence type="ECO:0000313" key="2">
    <source>
        <dbReference type="EMBL" id="RFP58031.1"/>
    </source>
</evidence>
<dbReference type="EMBL" id="QVPD01000022">
    <property type="protein sequence ID" value="RFP58031.1"/>
    <property type="molecule type" value="Genomic_DNA"/>
</dbReference>
<keyword evidence="3" id="KW-1185">Reference proteome</keyword>
<dbReference type="RefSeq" id="WP_117203648.1">
    <property type="nucleotide sequence ID" value="NZ_JBHTBK010000064.1"/>
</dbReference>
<evidence type="ECO:0000256" key="1">
    <source>
        <dbReference type="SAM" id="Phobius"/>
    </source>
</evidence>
<reference evidence="2 3" key="1">
    <citation type="submission" date="2018-08" db="EMBL/GenBank/DDBJ databases">
        <title>Lysobacter weifangensis sp. nov., a new member of the family 'Xanthomonadaceae', isolated from soil in a farmland.</title>
        <authorList>
            <person name="Zhao H."/>
        </authorList>
    </citation>
    <scope>NUCLEOTIDE SEQUENCE [LARGE SCALE GENOMIC DNA]</scope>
    <source>
        <strain evidence="2 3">WF-2</strain>
    </source>
</reference>
<evidence type="ECO:0000313" key="3">
    <source>
        <dbReference type="Proteomes" id="UP000262917"/>
    </source>
</evidence>
<dbReference type="AlphaFoldDB" id="A0A372DH72"/>
<accession>A0A372DH72</accession>
<dbReference type="OrthoDB" id="6637751at2"/>
<comment type="caution">
    <text evidence="2">The sequence shown here is derived from an EMBL/GenBank/DDBJ whole genome shotgun (WGS) entry which is preliminary data.</text>
</comment>
<keyword evidence="1" id="KW-0472">Membrane</keyword>
<keyword evidence="1" id="KW-1133">Transmembrane helix</keyword>
<organism evidence="2 3">
    <name type="scientific">Cognatiluteimonas weifangensis</name>
    <dbReference type="NCBI Taxonomy" id="2303539"/>
    <lineage>
        <taxon>Bacteria</taxon>
        <taxon>Pseudomonadati</taxon>
        <taxon>Pseudomonadota</taxon>
        <taxon>Gammaproteobacteria</taxon>
        <taxon>Lysobacterales</taxon>
        <taxon>Lysobacteraceae</taxon>
        <taxon>Cognatiluteimonas</taxon>
    </lineage>
</organism>